<dbReference type="CDD" id="cd02042">
    <property type="entry name" value="ParAB_family"/>
    <property type="match status" value="1"/>
</dbReference>
<name>A0A0M1VUF4_FUSVC</name>
<reference evidence="2 3" key="1">
    <citation type="submission" date="2011-10" db="EMBL/GenBank/DDBJ databases">
        <title>The Genome Sequence of Fusobacterium sp. 4_1_13.</title>
        <authorList>
            <consortium name="The Broad Institute Genome Sequencing Platform"/>
            <person name="Earl A."/>
            <person name="Ward D."/>
            <person name="Feldgarden M."/>
            <person name="Gevers D."/>
            <person name="Strauss J."/>
            <person name="Ambrose C."/>
            <person name="Allen-Vercoe E."/>
            <person name="Young S.K."/>
            <person name="Zeng Q."/>
            <person name="Gargeya S."/>
            <person name="Fitzgerald M."/>
            <person name="Haas B."/>
            <person name="Abouelleil A."/>
            <person name="Alvarado L."/>
            <person name="Arachchi H.M."/>
            <person name="Berlin A."/>
            <person name="Brown A."/>
            <person name="Chapman S.B."/>
            <person name="Chen Z."/>
            <person name="Dunbar C."/>
            <person name="Freedman E."/>
            <person name="Gearin G."/>
            <person name="Goldberg J."/>
            <person name="Griggs A."/>
            <person name="Gujja S."/>
            <person name="Heiman D."/>
            <person name="Howarth C."/>
            <person name="Larson L."/>
            <person name="Lui A."/>
            <person name="MacDonald P.J."/>
            <person name="Montmayeur A."/>
            <person name="Murphy C."/>
            <person name="Neiman D."/>
            <person name="Pearson M."/>
            <person name="Priest M."/>
            <person name="Roberts A."/>
            <person name="Saif S."/>
            <person name="Shea T."/>
            <person name="Shenoy N."/>
            <person name="Sisk P."/>
            <person name="Stolte C."/>
            <person name="Sykes S."/>
            <person name="Wortman J."/>
            <person name="Nusbaum C."/>
            <person name="Birren B."/>
        </authorList>
    </citation>
    <scope>NUCLEOTIDE SEQUENCE [LARGE SCALE GENOMIC DNA]</scope>
    <source>
        <strain evidence="2 3">4_1_13</strain>
    </source>
</reference>
<dbReference type="Pfam" id="PF13614">
    <property type="entry name" value="AAA_31"/>
    <property type="match status" value="1"/>
</dbReference>
<dbReference type="Gene3D" id="3.40.50.300">
    <property type="entry name" value="P-loop containing nucleotide triphosphate hydrolases"/>
    <property type="match status" value="1"/>
</dbReference>
<evidence type="ECO:0000313" key="2">
    <source>
        <dbReference type="EMBL" id="EEO40271.1"/>
    </source>
</evidence>
<dbReference type="InterPro" id="IPR050678">
    <property type="entry name" value="DNA_Partitioning_ATPase"/>
</dbReference>
<evidence type="ECO:0000313" key="3">
    <source>
        <dbReference type="Proteomes" id="UP000004925"/>
    </source>
</evidence>
<comment type="caution">
    <text evidence="2">The sequence shown here is derived from an EMBL/GenBank/DDBJ whole genome shotgun (WGS) entry which is preliminary data.</text>
</comment>
<dbReference type="EMBL" id="ACDE02000019">
    <property type="protein sequence ID" value="EEO40271.1"/>
    <property type="molecule type" value="Genomic_DNA"/>
</dbReference>
<proteinExistence type="predicted"/>
<dbReference type="Proteomes" id="UP000004925">
    <property type="component" value="Unassembled WGS sequence"/>
</dbReference>
<dbReference type="eggNOG" id="COG1192">
    <property type="taxonomic scope" value="Bacteria"/>
</dbReference>
<dbReference type="PANTHER" id="PTHR13696">
    <property type="entry name" value="P-LOOP CONTAINING NUCLEOSIDE TRIPHOSPHATE HYDROLASE"/>
    <property type="match status" value="1"/>
</dbReference>
<dbReference type="InterPro" id="IPR025669">
    <property type="entry name" value="AAA_dom"/>
</dbReference>
<dbReference type="SUPFAM" id="SSF52540">
    <property type="entry name" value="P-loop containing nucleoside triphosphate hydrolases"/>
    <property type="match status" value="1"/>
</dbReference>
<dbReference type="RefSeq" id="WP_008802974.1">
    <property type="nucleotide sequence ID" value="NZ_KQ235737.1"/>
</dbReference>
<accession>A0A0M1VUF4</accession>
<evidence type="ECO:0000259" key="1">
    <source>
        <dbReference type="Pfam" id="PF13614"/>
    </source>
</evidence>
<dbReference type="HOGENOM" id="CLU_037612_1_4_0"/>
<dbReference type="AlphaFoldDB" id="A0A0M1VUF4"/>
<gene>
    <name evidence="2" type="ORF">FSCG_00984</name>
</gene>
<sequence>MGKIIQVKVQKGGLGKSFITATLGHLLAITENKVLILSTDSQNSIYDIFTKEKKNEIGNKGLIDSILNSKLNTMELREKLDFIPLELGKKFTNKVLEKIPDFLKKLRTKYDYILIDSTPSLELDEVFLKNSDQIIVPAIGDKLAVNGIVNIIKQNPEKIAAIVFNRYTNTRVNKTYYREMKELCDKSGVFMPEPIKLLSYIAELVERGETIWEVNSKKVVETQEIFKEILKRIY</sequence>
<dbReference type="PANTHER" id="PTHR13696:SF99">
    <property type="entry name" value="COBYRINIC ACID AC-DIAMIDE SYNTHASE"/>
    <property type="match status" value="1"/>
</dbReference>
<feature type="domain" description="AAA" evidence="1">
    <location>
        <begin position="3"/>
        <end position="154"/>
    </location>
</feature>
<protein>
    <recommendedName>
        <fullName evidence="1">AAA domain-containing protein</fullName>
    </recommendedName>
</protein>
<organism evidence="2 3">
    <name type="scientific">Fusobacterium vincentii 4_1_13</name>
    <dbReference type="NCBI Taxonomy" id="469606"/>
    <lineage>
        <taxon>Bacteria</taxon>
        <taxon>Fusobacteriati</taxon>
        <taxon>Fusobacteriota</taxon>
        <taxon>Fusobacteriia</taxon>
        <taxon>Fusobacteriales</taxon>
        <taxon>Fusobacteriaceae</taxon>
        <taxon>Fusobacterium</taxon>
    </lineage>
</organism>
<dbReference type="InterPro" id="IPR027417">
    <property type="entry name" value="P-loop_NTPase"/>
</dbReference>